<dbReference type="Gene3D" id="2.40.50.140">
    <property type="entry name" value="Nucleic acid-binding proteins"/>
    <property type="match status" value="1"/>
</dbReference>
<dbReference type="EMBL" id="AHAT01022364">
    <property type="status" value="NOT_ANNOTATED_CDS"/>
    <property type="molecule type" value="Genomic_DNA"/>
</dbReference>
<dbReference type="SUPFAM" id="SSF50249">
    <property type="entry name" value="Nucleic acid-binding proteins"/>
    <property type="match status" value="1"/>
</dbReference>
<evidence type="ECO:0000256" key="2">
    <source>
        <dbReference type="SAM" id="MobiDB-lite"/>
    </source>
</evidence>
<dbReference type="AlphaFoldDB" id="W5LWG5"/>
<feature type="compositionally biased region" description="Low complexity" evidence="2">
    <location>
        <begin position="669"/>
        <end position="678"/>
    </location>
</feature>
<dbReference type="GO" id="GO:0003676">
    <property type="term" value="F:nucleic acid binding"/>
    <property type="evidence" value="ECO:0007669"/>
    <property type="project" value="InterPro"/>
</dbReference>
<dbReference type="FunCoup" id="W5LWG5">
    <property type="interactions" value="678"/>
</dbReference>
<feature type="compositionally biased region" description="Basic and acidic residues" evidence="2">
    <location>
        <begin position="655"/>
        <end position="667"/>
    </location>
</feature>
<dbReference type="SUPFAM" id="SSF48452">
    <property type="entry name" value="TPR-like"/>
    <property type="match status" value="1"/>
</dbReference>
<dbReference type="CTD" id="151613"/>
<dbReference type="PANTHER" id="PTHR23184:SF9">
    <property type="entry name" value="TETRATRICOPEPTIDE REPEAT PROTEIN 14"/>
    <property type="match status" value="1"/>
</dbReference>
<dbReference type="OMA" id="YQKTQVK"/>
<reference evidence="5" key="1">
    <citation type="submission" date="2011-12" db="EMBL/GenBank/DDBJ databases">
        <title>The Draft Genome of Lepisosteus oculatus.</title>
        <authorList>
            <consortium name="The Broad Institute Genome Assembly &amp; Analysis Group"/>
            <consortium name="Computational R&amp;D Group"/>
            <consortium name="and Sequencing Platform"/>
            <person name="Di Palma F."/>
            <person name="Alfoldi J."/>
            <person name="Johnson J."/>
            <person name="Berlin A."/>
            <person name="Gnerre S."/>
            <person name="Jaffe D."/>
            <person name="MacCallum I."/>
            <person name="Young S."/>
            <person name="Walker B.J."/>
            <person name="Lander E.S."/>
            <person name="Lindblad-Toh K."/>
        </authorList>
    </citation>
    <scope>NUCLEOTIDE SEQUENCE [LARGE SCALE GENOMIC DNA]</scope>
</reference>
<dbReference type="OrthoDB" id="1914839at2759"/>
<dbReference type="SMART" id="SM00316">
    <property type="entry name" value="S1"/>
    <property type="match status" value="1"/>
</dbReference>
<dbReference type="InterPro" id="IPR019734">
    <property type="entry name" value="TPR_rpt"/>
</dbReference>
<dbReference type="InterPro" id="IPR011990">
    <property type="entry name" value="TPR-like_helical_dom_sf"/>
</dbReference>
<dbReference type="Proteomes" id="UP000018468">
    <property type="component" value="Linkage group LG14"/>
</dbReference>
<sequence length="757" mass="85975">MDSELLRQSVSYHGHNLFSLLKCEQLENPGFKFIAGDVSKALNQRKERECNNVAVEQFIARKADLLFAPSWNSGTAVNYIQEETEDLYSIMPPLEQFMDIPFSERRDLFYRDIERGDIVIGRITSIREFGFFVTLICLGGGFVRDIEDLEIIALCPVRDVPCHGNHDDPLSYYQTGDLIRAGVKDIDRYHGKLTVSLHNSSISPHLSNLKLGVISVDDMPSHYSLSNNEQSYENVLEHKLGFANPSTVEFLLGKLGISEEEPPTLMRGLQSKFFLGEDYGTFIRKKQSASWALKCVKIGVDHFKSGHHVEAMNEYNKALEIDLNNVEALVARGALYATKGSLTKAIDDFELALESCPTHRNAKKYLCQTLVERGGQLEAEEKLVTAEGLYRKALTLDESFQEADEALKRIQLHIQKTLKLKEEEEASKEKEKSKSVETSAEKLRKILKEEKRMKRKKRRASSSSTSSSSDSSSSGRRKAKKKKQKRYRHKKHSHRISSHEDKSFDGKEEWCPPPVNTSASFLNQNYEVTKLLKEQDRPVDCKSQAKDRWYHRSMSLSSVEILDDGGGRSEEESFHSAPLQSESSKGKDCSGENKYYLPSKCNLKSSDRKSSGREREVVKFPQRMDDGNIIQQDFNTGSEKKRHRKYSSSSAGSEYSRKSDRYIKTKDCSSQGYSYSRSESSRYDSVETGNRKSGLKIEEEMQGPRSERDESQSSTGRSENGKESAEGNVKKNLPSNLLDIFSQIAQFEKEKSIKQKK</sequence>
<dbReference type="InParanoid" id="W5LWG5"/>
<protein>
    <submittedName>
        <fullName evidence="4">Tetratricopeptide repeat domain 14</fullName>
    </submittedName>
</protein>
<feature type="compositionally biased region" description="Basic and acidic residues" evidence="2">
    <location>
        <begin position="719"/>
        <end position="729"/>
    </location>
</feature>
<feature type="compositionally biased region" description="Basic and acidic residues" evidence="2">
    <location>
        <begin position="605"/>
        <end position="626"/>
    </location>
</feature>
<evidence type="ECO:0000313" key="5">
    <source>
        <dbReference type="Proteomes" id="UP000018468"/>
    </source>
</evidence>
<name>W5LWG5_LEPOC</name>
<dbReference type="SMART" id="SM00028">
    <property type="entry name" value="TPR"/>
    <property type="match status" value="3"/>
</dbReference>
<feature type="repeat" description="TPR" evidence="1">
    <location>
        <begin position="326"/>
        <end position="359"/>
    </location>
</feature>
<dbReference type="GeneTree" id="ENSGT00390000013701"/>
<dbReference type="KEGG" id="loc:102694698"/>
<reference evidence="4" key="2">
    <citation type="submission" date="2025-08" db="UniProtKB">
        <authorList>
            <consortium name="Ensembl"/>
        </authorList>
    </citation>
    <scope>IDENTIFICATION</scope>
</reference>
<reference evidence="4" key="3">
    <citation type="submission" date="2025-09" db="UniProtKB">
        <authorList>
            <consortium name="Ensembl"/>
        </authorList>
    </citation>
    <scope>IDENTIFICATION</scope>
</reference>
<dbReference type="InterPro" id="IPR012340">
    <property type="entry name" value="NA-bd_OB-fold"/>
</dbReference>
<dbReference type="Ensembl" id="ENSLOCT00000000472.1">
    <property type="protein sequence ID" value="ENSLOCP00000000472.1"/>
    <property type="gene ID" value="ENSLOCG00000000432.1"/>
</dbReference>
<feature type="region of interest" description="Disordered" evidence="2">
    <location>
        <begin position="421"/>
        <end position="510"/>
    </location>
</feature>
<organism evidence="4 5">
    <name type="scientific">Lepisosteus oculatus</name>
    <name type="common">Spotted gar</name>
    <dbReference type="NCBI Taxonomy" id="7918"/>
    <lineage>
        <taxon>Eukaryota</taxon>
        <taxon>Metazoa</taxon>
        <taxon>Chordata</taxon>
        <taxon>Craniata</taxon>
        <taxon>Vertebrata</taxon>
        <taxon>Euteleostomi</taxon>
        <taxon>Actinopterygii</taxon>
        <taxon>Neopterygii</taxon>
        <taxon>Holostei</taxon>
        <taxon>Semionotiformes</taxon>
        <taxon>Lepisosteidae</taxon>
        <taxon>Lepisosteus</taxon>
    </lineage>
</organism>
<dbReference type="Pfam" id="PF13181">
    <property type="entry name" value="TPR_8"/>
    <property type="match status" value="1"/>
</dbReference>
<dbReference type="CDD" id="cd00164">
    <property type="entry name" value="S1_like"/>
    <property type="match status" value="1"/>
</dbReference>
<feature type="compositionally biased region" description="Low complexity" evidence="2">
    <location>
        <begin position="461"/>
        <end position="474"/>
    </location>
</feature>
<feature type="compositionally biased region" description="Basic and acidic residues" evidence="2">
    <location>
        <begin position="421"/>
        <end position="452"/>
    </location>
</feature>
<evidence type="ECO:0000313" key="4">
    <source>
        <dbReference type="Ensembl" id="ENSLOCP00000000472.1"/>
    </source>
</evidence>
<feature type="compositionally biased region" description="Basic residues" evidence="2">
    <location>
        <begin position="475"/>
        <end position="496"/>
    </location>
</feature>
<keyword evidence="5" id="KW-1185">Reference proteome</keyword>
<proteinExistence type="predicted"/>
<feature type="region of interest" description="Disordered" evidence="2">
    <location>
        <begin position="561"/>
        <end position="735"/>
    </location>
</feature>
<dbReference type="STRING" id="7918.ENSLOCP00000000472"/>
<dbReference type="GeneID" id="102694698"/>
<dbReference type="PROSITE" id="PS50126">
    <property type="entry name" value="S1"/>
    <property type="match status" value="1"/>
</dbReference>
<dbReference type="PROSITE" id="PS50005">
    <property type="entry name" value="TPR"/>
    <property type="match status" value="1"/>
</dbReference>
<evidence type="ECO:0000259" key="3">
    <source>
        <dbReference type="PROSITE" id="PS50126"/>
    </source>
</evidence>
<dbReference type="InterPro" id="IPR039190">
    <property type="entry name" value="TTC14"/>
</dbReference>
<dbReference type="eggNOG" id="ENOG502QPJ1">
    <property type="taxonomic scope" value="Eukaryota"/>
</dbReference>
<feature type="compositionally biased region" description="Basic and acidic residues" evidence="2">
    <location>
        <begin position="565"/>
        <end position="574"/>
    </location>
</feature>
<feature type="compositionally biased region" description="Basic and acidic residues" evidence="2">
    <location>
        <begin position="497"/>
        <end position="510"/>
    </location>
</feature>
<accession>W5LWG5</accession>
<keyword evidence="1" id="KW-0802">TPR repeat</keyword>
<dbReference type="PANTHER" id="PTHR23184">
    <property type="entry name" value="TETRATRICOPEPTIDE REPEAT PROTEIN 14"/>
    <property type="match status" value="1"/>
</dbReference>
<feature type="domain" description="S1 motif" evidence="3">
    <location>
        <begin position="116"/>
        <end position="198"/>
    </location>
</feature>
<evidence type="ECO:0000256" key="1">
    <source>
        <dbReference type="PROSITE-ProRule" id="PRU00339"/>
    </source>
</evidence>
<dbReference type="Gene3D" id="1.25.40.10">
    <property type="entry name" value="Tetratricopeptide repeat domain"/>
    <property type="match status" value="1"/>
</dbReference>
<dbReference type="Bgee" id="ENSLOCG00000000432">
    <property type="expression patterns" value="Expressed in muscle tissue and 13 other cell types or tissues"/>
</dbReference>
<dbReference type="InterPro" id="IPR003029">
    <property type="entry name" value="S1_domain"/>
</dbReference>